<keyword evidence="1 2" id="KW-0378">Hydrolase</keyword>
<feature type="active site" description="Proton donor" evidence="2">
    <location>
        <position position="38"/>
    </location>
</feature>
<dbReference type="NCBIfam" id="TIGR02258">
    <property type="entry name" value="2_5_ligase"/>
    <property type="match status" value="1"/>
</dbReference>
<keyword evidence="4" id="KW-1185">Reference proteome</keyword>
<comment type="function">
    <text evidence="2">Hydrolyzes RNA 2',3'-cyclic phosphodiester to an RNA 2'-phosphomonoester.</text>
</comment>
<dbReference type="PANTHER" id="PTHR35561">
    <property type="entry name" value="RNA 2',3'-CYCLIC PHOSPHODIESTERASE"/>
    <property type="match status" value="1"/>
</dbReference>
<accession>A0ABQ1R0H8</accession>
<dbReference type="PANTHER" id="PTHR35561:SF1">
    <property type="entry name" value="RNA 2',3'-CYCLIC PHOSPHODIESTERASE"/>
    <property type="match status" value="1"/>
</dbReference>
<protein>
    <recommendedName>
        <fullName evidence="2">RNA 2',3'-cyclic phosphodiesterase</fullName>
        <shortName evidence="2">RNA 2',3'-CPDase</shortName>
        <ecNumber evidence="2">3.1.4.58</ecNumber>
    </recommendedName>
</protein>
<name>A0ABQ1R0H8_9ALTE</name>
<dbReference type="Pfam" id="PF13563">
    <property type="entry name" value="2_5_RNA_ligase2"/>
    <property type="match status" value="1"/>
</dbReference>
<evidence type="ECO:0000256" key="2">
    <source>
        <dbReference type="HAMAP-Rule" id="MF_01940"/>
    </source>
</evidence>
<evidence type="ECO:0000313" key="3">
    <source>
        <dbReference type="EMBL" id="GGD50858.1"/>
    </source>
</evidence>
<dbReference type="Proteomes" id="UP000614272">
    <property type="component" value="Unassembled WGS sequence"/>
</dbReference>
<dbReference type="SUPFAM" id="SSF55144">
    <property type="entry name" value="LigT-like"/>
    <property type="match status" value="1"/>
</dbReference>
<organism evidence="3 4">
    <name type="scientific">Lacimicrobium alkaliphilum</name>
    <dbReference type="NCBI Taxonomy" id="1526571"/>
    <lineage>
        <taxon>Bacteria</taxon>
        <taxon>Pseudomonadati</taxon>
        <taxon>Pseudomonadota</taxon>
        <taxon>Gammaproteobacteria</taxon>
        <taxon>Alteromonadales</taxon>
        <taxon>Alteromonadaceae</taxon>
        <taxon>Lacimicrobium</taxon>
    </lineage>
</organism>
<evidence type="ECO:0000313" key="4">
    <source>
        <dbReference type="Proteomes" id="UP000614272"/>
    </source>
</evidence>
<dbReference type="Gene3D" id="3.90.1140.10">
    <property type="entry name" value="Cyclic phosphodiesterase"/>
    <property type="match status" value="1"/>
</dbReference>
<dbReference type="InterPro" id="IPR009097">
    <property type="entry name" value="Cyclic_Pdiesterase"/>
</dbReference>
<gene>
    <name evidence="3" type="primary">ligT</name>
    <name evidence="3" type="ORF">GCM10011357_03440</name>
</gene>
<dbReference type="EC" id="3.1.4.58" evidence="2"/>
<sequence>MRLFFGLELEPSVKLTIDKWREINLPPLEGTVPVANFHITLAFLGAVPVQQHETLLELAQQVSHPAFSITLDQMGYWPKPKTLWIGPSHIPPALRDLASSLSAKASRLGLPKDSRPYVPHISLYRKQASNPPVCLMQPDISIDFEHFCLFESRSGRSGVQYQVLERWPLNTGLSVREKLARGRLDH</sequence>
<feature type="short sequence motif" description="HXTX 1" evidence="2">
    <location>
        <begin position="38"/>
        <end position="41"/>
    </location>
</feature>
<comment type="catalytic activity">
    <reaction evidence="2">
        <text>a 3'-end 2',3'-cyclophospho-ribonucleotide-RNA + H2O = a 3'-end 2'-phospho-ribonucleotide-RNA + H(+)</text>
        <dbReference type="Rhea" id="RHEA:11828"/>
        <dbReference type="Rhea" id="RHEA-COMP:10464"/>
        <dbReference type="Rhea" id="RHEA-COMP:17353"/>
        <dbReference type="ChEBI" id="CHEBI:15377"/>
        <dbReference type="ChEBI" id="CHEBI:15378"/>
        <dbReference type="ChEBI" id="CHEBI:83064"/>
        <dbReference type="ChEBI" id="CHEBI:173113"/>
        <dbReference type="EC" id="3.1.4.58"/>
    </reaction>
</comment>
<proteinExistence type="inferred from homology"/>
<dbReference type="HAMAP" id="MF_01940">
    <property type="entry name" value="RNA_CPDase"/>
    <property type="match status" value="1"/>
</dbReference>
<dbReference type="RefSeq" id="WP_099034546.1">
    <property type="nucleotide sequence ID" value="NZ_BMGJ01000001.1"/>
</dbReference>
<comment type="similarity">
    <text evidence="2">Belongs to the 2H phosphoesterase superfamily. ThpR family.</text>
</comment>
<comment type="caution">
    <text evidence="2">Lacks conserved residue(s) required for the propagation of feature annotation.</text>
</comment>
<dbReference type="InterPro" id="IPR004175">
    <property type="entry name" value="RNA_CPDase"/>
</dbReference>
<comment type="caution">
    <text evidence="3">The sequence shown here is derived from an EMBL/GenBank/DDBJ whole genome shotgun (WGS) entry which is preliminary data.</text>
</comment>
<feature type="active site" description="Proton acceptor" evidence="2">
    <location>
        <position position="120"/>
    </location>
</feature>
<evidence type="ECO:0000256" key="1">
    <source>
        <dbReference type="ARBA" id="ARBA00022801"/>
    </source>
</evidence>
<reference evidence="4" key="1">
    <citation type="journal article" date="2019" name="Int. J. Syst. Evol. Microbiol.">
        <title>The Global Catalogue of Microorganisms (GCM) 10K type strain sequencing project: providing services to taxonomists for standard genome sequencing and annotation.</title>
        <authorList>
            <consortium name="The Broad Institute Genomics Platform"/>
            <consortium name="The Broad Institute Genome Sequencing Center for Infectious Disease"/>
            <person name="Wu L."/>
            <person name="Ma J."/>
        </authorList>
    </citation>
    <scope>NUCLEOTIDE SEQUENCE [LARGE SCALE GENOMIC DNA]</scope>
    <source>
        <strain evidence="4">CGMCC 1.12923</strain>
    </source>
</reference>
<dbReference type="EMBL" id="BMGJ01000001">
    <property type="protein sequence ID" value="GGD50858.1"/>
    <property type="molecule type" value="Genomic_DNA"/>
</dbReference>